<dbReference type="InterPro" id="IPR029044">
    <property type="entry name" value="Nucleotide-diphossugar_trans"/>
</dbReference>
<evidence type="ECO:0000256" key="4">
    <source>
        <dbReference type="ARBA" id="ARBA00005735"/>
    </source>
</evidence>
<dbReference type="EMBL" id="GANO01003865">
    <property type="protein sequence ID" value="JAB56006.1"/>
    <property type="molecule type" value="mRNA"/>
</dbReference>
<keyword evidence="14 16" id="KW-0464">Manganese</keyword>
<evidence type="ECO:0000256" key="2">
    <source>
        <dbReference type="ARBA" id="ARBA00004323"/>
    </source>
</evidence>
<feature type="domain" description="Galactosyltransferase C-terminal" evidence="17">
    <location>
        <begin position="151"/>
        <end position="227"/>
    </location>
</feature>
<evidence type="ECO:0000256" key="9">
    <source>
        <dbReference type="ARBA" id="ARBA00022968"/>
    </source>
</evidence>
<evidence type="ECO:0000256" key="16">
    <source>
        <dbReference type="RuleBase" id="RU368121"/>
    </source>
</evidence>
<dbReference type="UniPathway" id="UPA00378"/>
<dbReference type="InterPro" id="IPR003859">
    <property type="entry name" value="Galactosyl_T"/>
</dbReference>
<proteinExistence type="evidence at transcript level"/>
<keyword evidence="10 16" id="KW-1133">Transmembrane helix</keyword>
<keyword evidence="11" id="KW-0333">Golgi apparatus</keyword>
<dbReference type="Pfam" id="PF13733">
    <property type="entry name" value="Glyco_transf_7N"/>
    <property type="match status" value="1"/>
</dbReference>
<comment type="function">
    <text evidence="16">Catalyzes the transfer of galactose onto proteins or lipids.</text>
</comment>
<evidence type="ECO:0000256" key="3">
    <source>
        <dbReference type="ARBA" id="ARBA00004922"/>
    </source>
</evidence>
<feature type="transmembrane region" description="Helical" evidence="16">
    <location>
        <begin position="7"/>
        <end position="32"/>
    </location>
</feature>
<dbReference type="FunFam" id="3.90.550.10:FF:000062">
    <property type="entry name" value="beta-1,4-galactosyltransferase 7 isoform X1"/>
    <property type="match status" value="1"/>
</dbReference>
<organism evidence="19">
    <name type="scientific">Corethrella appendiculata</name>
    <dbReference type="NCBI Taxonomy" id="1370023"/>
    <lineage>
        <taxon>Eukaryota</taxon>
        <taxon>Metazoa</taxon>
        <taxon>Ecdysozoa</taxon>
        <taxon>Arthropoda</taxon>
        <taxon>Hexapoda</taxon>
        <taxon>Insecta</taxon>
        <taxon>Pterygota</taxon>
        <taxon>Neoptera</taxon>
        <taxon>Endopterygota</taxon>
        <taxon>Diptera</taxon>
        <taxon>Nematocera</taxon>
        <taxon>Culicoidea</taxon>
        <taxon>Chaoboridae</taxon>
        <taxon>Corethrella</taxon>
    </lineage>
</organism>
<dbReference type="EC" id="2.4.1.-" evidence="16"/>
<evidence type="ECO:0000256" key="7">
    <source>
        <dbReference type="ARBA" id="ARBA00022692"/>
    </source>
</evidence>
<dbReference type="PANTHER" id="PTHR19300">
    <property type="entry name" value="BETA-1,4-GALACTOSYLTRANSFERASE"/>
    <property type="match status" value="1"/>
</dbReference>
<evidence type="ECO:0000256" key="1">
    <source>
        <dbReference type="ARBA" id="ARBA00001936"/>
    </source>
</evidence>
<evidence type="ECO:0000256" key="8">
    <source>
        <dbReference type="ARBA" id="ARBA00022723"/>
    </source>
</evidence>
<dbReference type="SUPFAM" id="SSF53448">
    <property type="entry name" value="Nucleotide-diphospho-sugar transferases"/>
    <property type="match status" value="1"/>
</dbReference>
<dbReference type="Pfam" id="PF02709">
    <property type="entry name" value="Glyco_transf_7C"/>
    <property type="match status" value="1"/>
</dbReference>
<comment type="pathway">
    <text evidence="3 16">Protein modification; protein glycosylation.</text>
</comment>
<evidence type="ECO:0000259" key="17">
    <source>
        <dbReference type="Pfam" id="PF02709"/>
    </source>
</evidence>
<evidence type="ECO:0000256" key="11">
    <source>
        <dbReference type="ARBA" id="ARBA00023034"/>
    </source>
</evidence>
<evidence type="ECO:0000256" key="15">
    <source>
        <dbReference type="ARBA" id="ARBA00051458"/>
    </source>
</evidence>
<keyword evidence="9 16" id="KW-0735">Signal-anchor</keyword>
<feature type="domain" description="Galactosyltransferase N-terminal" evidence="18">
    <location>
        <begin position="61"/>
        <end position="144"/>
    </location>
</feature>
<dbReference type="InterPro" id="IPR027791">
    <property type="entry name" value="Galactosyl_T_C"/>
</dbReference>
<dbReference type="GO" id="GO:0046525">
    <property type="term" value="F:xylosylprotein 4-beta-galactosyltransferase activity"/>
    <property type="evidence" value="ECO:0007669"/>
    <property type="project" value="UniProtKB-EC"/>
</dbReference>
<comment type="cofactor">
    <cofactor evidence="1 16">
        <name>Mn(2+)</name>
        <dbReference type="ChEBI" id="CHEBI:29035"/>
    </cofactor>
</comment>
<accession>U5ER90</accession>
<keyword evidence="6 16" id="KW-0808">Transferase</keyword>
<dbReference type="Gene3D" id="3.90.550.10">
    <property type="entry name" value="Spore Coat Polysaccharide Biosynthesis Protein SpsA, Chain A"/>
    <property type="match status" value="1"/>
</dbReference>
<evidence type="ECO:0000259" key="18">
    <source>
        <dbReference type="Pfam" id="PF13733"/>
    </source>
</evidence>
<dbReference type="CDD" id="cd00899">
    <property type="entry name" value="b4GalT"/>
    <property type="match status" value="1"/>
</dbReference>
<dbReference type="GO" id="GO:0000139">
    <property type="term" value="C:Golgi membrane"/>
    <property type="evidence" value="ECO:0007669"/>
    <property type="project" value="UniProtKB-SubCell"/>
</dbReference>
<dbReference type="GO" id="GO:0046872">
    <property type="term" value="F:metal ion binding"/>
    <property type="evidence" value="ECO:0007669"/>
    <property type="project" value="UniProtKB-UniRule"/>
</dbReference>
<keyword evidence="7 16" id="KW-0812">Transmembrane</keyword>
<evidence type="ECO:0000256" key="13">
    <source>
        <dbReference type="ARBA" id="ARBA00023180"/>
    </source>
</evidence>
<sequence>MFLRSNIIRLFSICIIISFVITFLIGVLPVSLDSCNCENFIESSTSTKNIEKKKYFIDVNKPKLAILVPFRDRFDELLQFAPYINKFLLKQNVPHDIFILNQIDRYRFNRASLINTGFLFTKENYDYIAMHDVDLLPLNDNLHYDYPETGPLHIASPDFHPKYHYPTFVGGILLVKREHFQLVNGMSNKYWGWGLEDDEFYVRIKNAGLQIQRPKNITTGVNNTFSHIHDRKHRKRDTTKCYNQREETRKRDYDTGLNTLKYNITKINQLIIDDTNITVLNIQLFCDRKLTPWCDCEDKYETVVAANANSKKTNNNPSNKKRLK</sequence>
<dbReference type="AlphaFoldDB" id="U5ER90"/>
<dbReference type="GO" id="GO:0005975">
    <property type="term" value="P:carbohydrate metabolic process"/>
    <property type="evidence" value="ECO:0007669"/>
    <property type="project" value="InterPro"/>
</dbReference>
<protein>
    <recommendedName>
        <fullName evidence="16">Beta-1,4-N-acetylgalactosaminyltransferase</fullName>
        <ecNumber evidence="16">2.4.1.-</ecNumber>
    </recommendedName>
    <alternativeName>
        <fullName evidence="16">Beta-4-GalNAcT</fullName>
    </alternativeName>
</protein>
<evidence type="ECO:0000256" key="14">
    <source>
        <dbReference type="ARBA" id="ARBA00023211"/>
    </source>
</evidence>
<comment type="catalytic activity">
    <reaction evidence="15">
        <text>3-O-(beta-D-xylosyl)-L-seryl-[protein] + UDP-alpha-D-galactose = 3-O-(beta-D-galactosyl-(1-&gt;4)-beta-D-xylosyl)-L-seryl-[protein] + UDP + H(+)</text>
        <dbReference type="Rhea" id="RHEA:15297"/>
        <dbReference type="Rhea" id="RHEA-COMP:12567"/>
        <dbReference type="Rhea" id="RHEA-COMP:12570"/>
        <dbReference type="ChEBI" id="CHEBI:15378"/>
        <dbReference type="ChEBI" id="CHEBI:58223"/>
        <dbReference type="ChEBI" id="CHEBI:66914"/>
        <dbReference type="ChEBI" id="CHEBI:132085"/>
        <dbReference type="ChEBI" id="CHEBI:132088"/>
        <dbReference type="EC" id="2.4.1.133"/>
    </reaction>
</comment>
<name>U5ER90_9DIPT</name>
<evidence type="ECO:0000313" key="19">
    <source>
        <dbReference type="EMBL" id="JAB56006.1"/>
    </source>
</evidence>
<evidence type="ECO:0000256" key="5">
    <source>
        <dbReference type="ARBA" id="ARBA00022676"/>
    </source>
</evidence>
<evidence type="ECO:0000256" key="12">
    <source>
        <dbReference type="ARBA" id="ARBA00023136"/>
    </source>
</evidence>
<keyword evidence="13 16" id="KW-0325">Glycoprotein</keyword>
<reference evidence="19" key="1">
    <citation type="journal article" date="2014" name="Insect Biochem. Mol. Biol.">
        <title>An insight into the sialome of the frog biting fly, Corethrella appendiculata.</title>
        <authorList>
            <person name="Ribeiro J.M.C."/>
            <person name="Chagas A.C."/>
            <person name="Pham V.M."/>
            <person name="Lounibos L.P."/>
            <person name="Calvo E."/>
        </authorList>
    </citation>
    <scope>NUCLEOTIDE SEQUENCE</scope>
    <source>
        <tissue evidence="19">Salivary glands</tissue>
    </source>
</reference>
<dbReference type="GO" id="GO:0030166">
    <property type="term" value="P:proteoglycan biosynthetic process"/>
    <property type="evidence" value="ECO:0007669"/>
    <property type="project" value="TreeGrafter"/>
</dbReference>
<keyword evidence="5 16" id="KW-0328">Glycosyltransferase</keyword>
<comment type="similarity">
    <text evidence="4 16">Belongs to the glycosyltransferase 7 family.</text>
</comment>
<evidence type="ECO:0000256" key="6">
    <source>
        <dbReference type="ARBA" id="ARBA00022679"/>
    </source>
</evidence>
<keyword evidence="8 16" id="KW-0479">Metal-binding</keyword>
<keyword evidence="12 16" id="KW-0472">Membrane</keyword>
<dbReference type="InterPro" id="IPR027995">
    <property type="entry name" value="Galactosyl_T_N"/>
</dbReference>
<dbReference type="PANTHER" id="PTHR19300:SF30">
    <property type="entry name" value="BETA-1,4-GALACTOSYLTRANSFERASE 7"/>
    <property type="match status" value="1"/>
</dbReference>
<dbReference type="PRINTS" id="PR02050">
    <property type="entry name" value="B14GALTRFASE"/>
</dbReference>
<comment type="subcellular location">
    <subcellularLocation>
        <location evidence="2">Golgi apparatus membrane</location>
        <topology evidence="2">Single-pass type II membrane protein</topology>
    </subcellularLocation>
    <subcellularLocation>
        <location evidence="16">Membrane</location>
        <topology evidence="16">Single-pass type II membrane protein</topology>
    </subcellularLocation>
</comment>
<evidence type="ECO:0000256" key="10">
    <source>
        <dbReference type="ARBA" id="ARBA00022989"/>
    </source>
</evidence>